<dbReference type="Proteomes" id="UP000245711">
    <property type="component" value="Chromosome"/>
</dbReference>
<accession>A0A2S2BNX0</accession>
<dbReference type="KEGG" id="roz:CBI38_00815"/>
<keyword evidence="3" id="KW-1185">Reference proteome</keyword>
<dbReference type="HAMAP" id="MF_00775">
    <property type="entry name" value="UPF0311"/>
    <property type="match status" value="1"/>
</dbReference>
<dbReference type="RefSeq" id="WP_109325603.1">
    <property type="nucleotide sequence ID" value="NZ_CP021354.1"/>
</dbReference>
<gene>
    <name evidence="2" type="ORF">CBI38_00815</name>
</gene>
<dbReference type="AlphaFoldDB" id="A0A2S2BNX0"/>
<dbReference type="PANTHER" id="PTHR37315:SF1">
    <property type="entry name" value="UPF0311 PROTEIN BLR7842"/>
    <property type="match status" value="1"/>
</dbReference>
<dbReference type="OrthoDB" id="3368702at2"/>
<dbReference type="PANTHER" id="PTHR37315">
    <property type="entry name" value="UPF0311 PROTEIN BLR7842"/>
    <property type="match status" value="1"/>
</dbReference>
<dbReference type="InterPro" id="IPR020915">
    <property type="entry name" value="UPF0311"/>
</dbReference>
<evidence type="ECO:0000313" key="2">
    <source>
        <dbReference type="EMBL" id="AWK70327.1"/>
    </source>
</evidence>
<proteinExistence type="inferred from homology"/>
<comment type="similarity">
    <text evidence="1">Belongs to the UPF0311 family.</text>
</comment>
<organism evidence="2 3">
    <name type="scientific">Rhodococcus oxybenzonivorans</name>
    <dbReference type="NCBI Taxonomy" id="1990687"/>
    <lineage>
        <taxon>Bacteria</taxon>
        <taxon>Bacillati</taxon>
        <taxon>Actinomycetota</taxon>
        <taxon>Actinomycetes</taxon>
        <taxon>Mycobacteriales</taxon>
        <taxon>Nocardiaceae</taxon>
        <taxon>Rhodococcus</taxon>
    </lineage>
</organism>
<reference evidence="2 3" key="1">
    <citation type="submission" date="2017-05" db="EMBL/GenBank/DDBJ databases">
        <title>Isolation of Rhodococcus sp. S2-17 biodegrading of BP-3.</title>
        <authorList>
            <person name="Lee Y."/>
            <person name="Kim K.H."/>
            <person name="Chun B.H."/>
            <person name="Jung H.S."/>
            <person name="Jeon C.O."/>
        </authorList>
    </citation>
    <scope>NUCLEOTIDE SEQUENCE [LARGE SCALE GENOMIC DNA]</scope>
    <source>
        <strain evidence="2 3">S2-17</strain>
    </source>
</reference>
<evidence type="ECO:0000256" key="1">
    <source>
        <dbReference type="HAMAP-Rule" id="MF_00775"/>
    </source>
</evidence>
<dbReference type="EMBL" id="CP021354">
    <property type="protein sequence ID" value="AWK70327.1"/>
    <property type="molecule type" value="Genomic_DNA"/>
</dbReference>
<dbReference type="Pfam" id="PF11578">
    <property type="entry name" value="DUF3237"/>
    <property type="match status" value="1"/>
</dbReference>
<protein>
    <recommendedName>
        <fullName evidence="1">UPF0311 protein CBI38_00815</fullName>
    </recommendedName>
</protein>
<sequence>MKLIPEFSYTAELAAPQVVGPGPYGVRQVLPVTGGTVTGDRLSGTAAIGGGDWLLAGDDGFGRLDVRAQFNTDDGAVIYMSYQGLVEVTEAAAAALTGGDSSTNFGDHYFVTTPRLECGDDRYGWVNQTIFVGQGRITPGPVIEFQVFRVGLQ</sequence>
<evidence type="ECO:0000313" key="3">
    <source>
        <dbReference type="Proteomes" id="UP000245711"/>
    </source>
</evidence>
<dbReference type="Gene3D" id="2.40.160.20">
    <property type="match status" value="1"/>
</dbReference>
<name>A0A2S2BNX0_9NOCA</name>